<comment type="similarity">
    <text evidence="1">Belongs to the aldehyde dehydrogenase family.</text>
</comment>
<keyword evidence="3" id="KW-0560">Oxidoreductase</keyword>
<dbReference type="AlphaFoldDB" id="A0AAE3UCS5"/>
<dbReference type="InterPro" id="IPR016163">
    <property type="entry name" value="Ald_DH_C"/>
</dbReference>
<dbReference type="InterPro" id="IPR016162">
    <property type="entry name" value="Ald_DH_N"/>
</dbReference>
<evidence type="ECO:0000256" key="2">
    <source>
        <dbReference type="ARBA" id="ARBA00022857"/>
    </source>
</evidence>
<dbReference type="InterPro" id="IPR044148">
    <property type="entry name" value="ALDH_GabD1-like"/>
</dbReference>
<dbReference type="CDD" id="cd07100">
    <property type="entry name" value="ALDH_SSADH1_GabD1"/>
    <property type="match status" value="1"/>
</dbReference>
<dbReference type="PANTHER" id="PTHR43217:SF1">
    <property type="entry name" value="SUCCINATE SEMIALDEHYDE DEHYDROGENASE [NAD(P)+] SAD"/>
    <property type="match status" value="1"/>
</dbReference>
<keyword evidence="2" id="KW-0521">NADP</keyword>
<name>A0AAE3UCS5_9BACT</name>
<proteinExistence type="inferred from homology"/>
<evidence type="ECO:0000259" key="4">
    <source>
        <dbReference type="Pfam" id="PF00171"/>
    </source>
</evidence>
<dbReference type="EMBL" id="JASJOU010000002">
    <property type="protein sequence ID" value="MDJ1500415.1"/>
    <property type="molecule type" value="Genomic_DNA"/>
</dbReference>
<dbReference type="InterPro" id="IPR015590">
    <property type="entry name" value="Aldehyde_DH_dom"/>
</dbReference>
<dbReference type="SUPFAM" id="SSF53720">
    <property type="entry name" value="ALDH-like"/>
    <property type="match status" value="1"/>
</dbReference>
<comment type="caution">
    <text evidence="5">The sequence shown here is derived from an EMBL/GenBank/DDBJ whole genome shotgun (WGS) entry which is preliminary data.</text>
</comment>
<reference evidence="5" key="1">
    <citation type="submission" date="2023-05" db="EMBL/GenBank/DDBJ databases">
        <authorList>
            <person name="Zhang X."/>
        </authorList>
    </citation>
    <scope>NUCLEOTIDE SEQUENCE</scope>
    <source>
        <strain evidence="5">BD1B2-1</strain>
    </source>
</reference>
<keyword evidence="6" id="KW-1185">Reference proteome</keyword>
<dbReference type="Gene3D" id="3.40.605.10">
    <property type="entry name" value="Aldehyde Dehydrogenase, Chain A, domain 1"/>
    <property type="match status" value="1"/>
</dbReference>
<accession>A0AAE3UCS5</accession>
<sequence>MAQAHFQSINPYTQTIIAEYPIQDKHALDKKISQAELTYKSWRKSTFAQRSELLLKVAEILKRDTERYARIITDEMGKHIREARAEVLKCATACSYYAQEAETLLADQIVNTPFKSKVVFDPIGCVFTIMPWNFPFWQVFRQATASLSAGNVLMLKHAPNVSGCSLAMESIFLEAGFPEGAFQSLIMSVEDIEYVVQHPIVQAITLTGSERAGISVGALAGKHIKKSVLELGGSDPVLVLDDADLDKAAQIAVQSRMQNAGQSCIAAKRFLATPKTAELFTGKVYDLIQNIKQGNPLDDSIQMGPMARLDLAEGLEKQLKDSMESGAILQLGGHRNGANFSPTLLTETDTQMPVFQEETFGPLASVFIAKDEAHMIELANQSRYGLGATLFSEDRERAEHIARNIESGSVFINSLVRSDAQLPFGGVKKSGYGRELAGFGIRELVNVKTLVIE</sequence>
<evidence type="ECO:0000313" key="5">
    <source>
        <dbReference type="EMBL" id="MDJ1500415.1"/>
    </source>
</evidence>
<dbReference type="Proteomes" id="UP001232063">
    <property type="component" value="Unassembled WGS sequence"/>
</dbReference>
<dbReference type="Gene3D" id="3.40.309.10">
    <property type="entry name" value="Aldehyde Dehydrogenase, Chain A, domain 2"/>
    <property type="match status" value="1"/>
</dbReference>
<dbReference type="GO" id="GO:0004777">
    <property type="term" value="F:succinate-semialdehyde dehydrogenase (NAD+) activity"/>
    <property type="evidence" value="ECO:0007669"/>
    <property type="project" value="TreeGrafter"/>
</dbReference>
<evidence type="ECO:0000256" key="3">
    <source>
        <dbReference type="ARBA" id="ARBA00023002"/>
    </source>
</evidence>
<dbReference type="InterPro" id="IPR047110">
    <property type="entry name" value="GABD/Sad-like"/>
</dbReference>
<dbReference type="FunFam" id="3.40.605.10:FF:000012">
    <property type="entry name" value="NAD-dependent succinate-semialdehyde dehydrogenase"/>
    <property type="match status" value="1"/>
</dbReference>
<feature type="domain" description="Aldehyde dehydrogenase" evidence="4">
    <location>
        <begin position="4"/>
        <end position="449"/>
    </location>
</feature>
<dbReference type="RefSeq" id="WP_314509947.1">
    <property type="nucleotide sequence ID" value="NZ_JASJOU010000002.1"/>
</dbReference>
<dbReference type="Pfam" id="PF00171">
    <property type="entry name" value="Aldedh"/>
    <property type="match status" value="1"/>
</dbReference>
<evidence type="ECO:0000313" key="6">
    <source>
        <dbReference type="Proteomes" id="UP001232063"/>
    </source>
</evidence>
<protein>
    <submittedName>
        <fullName evidence="5">NAD-dependent succinate-semialdehyde dehydrogenase</fullName>
    </submittedName>
</protein>
<evidence type="ECO:0000256" key="1">
    <source>
        <dbReference type="ARBA" id="ARBA00009986"/>
    </source>
</evidence>
<organism evidence="5 6">
    <name type="scientific">Xanthocytophaga agilis</name>
    <dbReference type="NCBI Taxonomy" id="3048010"/>
    <lineage>
        <taxon>Bacteria</taxon>
        <taxon>Pseudomonadati</taxon>
        <taxon>Bacteroidota</taxon>
        <taxon>Cytophagia</taxon>
        <taxon>Cytophagales</taxon>
        <taxon>Rhodocytophagaceae</taxon>
        <taxon>Xanthocytophaga</taxon>
    </lineage>
</organism>
<dbReference type="PANTHER" id="PTHR43217">
    <property type="entry name" value="SUCCINATE SEMIALDEHYDE DEHYDROGENASE [NAD(P)+] SAD"/>
    <property type="match status" value="1"/>
</dbReference>
<dbReference type="GO" id="GO:0004030">
    <property type="term" value="F:aldehyde dehydrogenase [NAD(P)+] activity"/>
    <property type="evidence" value="ECO:0007669"/>
    <property type="project" value="InterPro"/>
</dbReference>
<dbReference type="InterPro" id="IPR016161">
    <property type="entry name" value="Ald_DH/histidinol_DH"/>
</dbReference>
<gene>
    <name evidence="5" type="ORF">QNI22_07155</name>
</gene>